<comment type="similarity">
    <text evidence="1">Belongs to the peptidase M28 family.</text>
</comment>
<evidence type="ECO:0000313" key="4">
    <source>
        <dbReference type="Proteomes" id="UP001140510"/>
    </source>
</evidence>
<keyword evidence="1" id="KW-0378">Hydrolase</keyword>
<dbReference type="GO" id="GO:0008233">
    <property type="term" value="F:peptidase activity"/>
    <property type="evidence" value="ECO:0007669"/>
    <property type="project" value="UniProtKB-KW"/>
</dbReference>
<organism evidence="3 4">
    <name type="scientific">Didymella pomorum</name>
    <dbReference type="NCBI Taxonomy" id="749634"/>
    <lineage>
        <taxon>Eukaryota</taxon>
        <taxon>Fungi</taxon>
        <taxon>Dikarya</taxon>
        <taxon>Ascomycota</taxon>
        <taxon>Pezizomycotina</taxon>
        <taxon>Dothideomycetes</taxon>
        <taxon>Pleosporomycetidae</taxon>
        <taxon>Pleosporales</taxon>
        <taxon>Pleosporineae</taxon>
        <taxon>Didymellaceae</taxon>
        <taxon>Didymella</taxon>
    </lineage>
</organism>
<keyword evidence="1" id="KW-0479">Metal-binding</keyword>
<dbReference type="AlphaFoldDB" id="A0A9W8Z278"/>
<keyword evidence="1" id="KW-0862">Zinc</keyword>
<evidence type="ECO:0000313" key="3">
    <source>
        <dbReference type="EMBL" id="KAJ4395015.1"/>
    </source>
</evidence>
<dbReference type="Pfam" id="PF04389">
    <property type="entry name" value="Peptidase_M28"/>
    <property type="match status" value="1"/>
</dbReference>
<keyword evidence="1" id="KW-0645">Protease</keyword>
<dbReference type="GO" id="GO:0046872">
    <property type="term" value="F:metal ion binding"/>
    <property type="evidence" value="ECO:0007669"/>
    <property type="project" value="UniProtKB-KW"/>
</dbReference>
<protein>
    <recommendedName>
        <fullName evidence="1">Peptide hydrolase</fullName>
        <ecNumber evidence="1">3.4.-.-</ecNumber>
    </recommendedName>
</protein>
<dbReference type="InterPro" id="IPR007484">
    <property type="entry name" value="Peptidase_M28"/>
</dbReference>
<evidence type="ECO:0000259" key="2">
    <source>
        <dbReference type="Pfam" id="PF04389"/>
    </source>
</evidence>
<dbReference type="SUPFAM" id="SSF53187">
    <property type="entry name" value="Zn-dependent exopeptidases"/>
    <property type="match status" value="1"/>
</dbReference>
<keyword evidence="4" id="KW-1185">Reference proteome</keyword>
<accession>A0A9W8Z278</accession>
<dbReference type="Proteomes" id="UP001140510">
    <property type="component" value="Unassembled WGS sequence"/>
</dbReference>
<reference evidence="3" key="1">
    <citation type="submission" date="2022-10" db="EMBL/GenBank/DDBJ databases">
        <title>Tapping the CABI collections for fungal endophytes: first genome assemblies for Collariella, Neodidymelliopsis, Ascochyta clinopodiicola, Didymella pomorum, Didymosphaeria variabile, Neocosmospora piperis and Neocucurbitaria cava.</title>
        <authorList>
            <person name="Hill R."/>
        </authorList>
    </citation>
    <scope>NUCLEOTIDE SEQUENCE</scope>
    <source>
        <strain evidence="3">IMI 355091</strain>
    </source>
</reference>
<evidence type="ECO:0000256" key="1">
    <source>
        <dbReference type="RuleBase" id="RU361240"/>
    </source>
</evidence>
<sequence length="121" mass="13583">MLNQDMVGYTKATLDAGKPESFGLITDNTNPELNEYIGRVIDKYTDIERVNSVCGYACSDHGSATRNGYPASFIFEAAFEYRNPYIHTSKDTIEHIDPNHVLQHGQLVLGFLYELGFSKSK</sequence>
<dbReference type="GO" id="GO:0006508">
    <property type="term" value="P:proteolysis"/>
    <property type="evidence" value="ECO:0007669"/>
    <property type="project" value="UniProtKB-KW"/>
</dbReference>
<proteinExistence type="inferred from homology"/>
<feature type="domain" description="Peptidase M28" evidence="2">
    <location>
        <begin position="1"/>
        <end position="111"/>
    </location>
</feature>
<dbReference type="EC" id="3.4.-.-" evidence="1"/>
<dbReference type="Gene3D" id="3.40.630.10">
    <property type="entry name" value="Zn peptidases"/>
    <property type="match status" value="1"/>
</dbReference>
<gene>
    <name evidence="3" type="ORF">N0V91_011129</name>
</gene>
<name>A0A9W8Z278_9PLEO</name>
<dbReference type="OrthoDB" id="2214at2759"/>
<dbReference type="EMBL" id="JAPEVA010000183">
    <property type="protein sequence ID" value="KAJ4395015.1"/>
    <property type="molecule type" value="Genomic_DNA"/>
</dbReference>
<comment type="caution">
    <text evidence="3">The sequence shown here is derived from an EMBL/GenBank/DDBJ whole genome shotgun (WGS) entry which is preliminary data.</text>
</comment>